<name>A0AC59ZQP3_RANTA</name>
<evidence type="ECO:0000313" key="1">
    <source>
        <dbReference type="EMBL" id="CAN0488365.1"/>
    </source>
</evidence>
<reference evidence="1" key="2">
    <citation type="submission" date="2025-03" db="EMBL/GenBank/DDBJ databases">
        <authorList>
            <consortium name="ELIXIR-Norway"/>
            <consortium name="Elixir Norway"/>
        </authorList>
    </citation>
    <scope>NUCLEOTIDE SEQUENCE</scope>
</reference>
<protein>
    <submittedName>
        <fullName evidence="1">Uncharacterized protein</fullName>
    </submittedName>
</protein>
<sequence>MKGNHVEQGLQSHMPTEASLTGELGQKKRNETSGVEAKADELAGSQATLVSFSGLEAQ</sequence>
<evidence type="ECO:0000313" key="2">
    <source>
        <dbReference type="Proteomes" id="UP001162501"/>
    </source>
</evidence>
<dbReference type="Proteomes" id="UP001162501">
    <property type="component" value="Chromosome 33"/>
</dbReference>
<dbReference type="EMBL" id="OX596117">
    <property type="protein sequence ID" value="CAN0488365.1"/>
    <property type="molecule type" value="Genomic_DNA"/>
</dbReference>
<feature type="non-terminal residue" evidence="1">
    <location>
        <position position="1"/>
    </location>
</feature>
<proteinExistence type="predicted"/>
<reference evidence="1" key="1">
    <citation type="submission" date="2023-05" db="EMBL/GenBank/DDBJ databases">
        <authorList>
            <consortium name="ELIXIR-Norway"/>
        </authorList>
    </citation>
    <scope>NUCLEOTIDE SEQUENCE</scope>
</reference>
<organism evidence="1 2">
    <name type="scientific">Rangifer tarandus platyrhynchus</name>
    <name type="common">Svalbard reindeer</name>
    <dbReference type="NCBI Taxonomy" id="3082113"/>
    <lineage>
        <taxon>Eukaryota</taxon>
        <taxon>Metazoa</taxon>
        <taxon>Chordata</taxon>
        <taxon>Craniata</taxon>
        <taxon>Vertebrata</taxon>
        <taxon>Euteleostomi</taxon>
        <taxon>Mammalia</taxon>
        <taxon>Eutheria</taxon>
        <taxon>Laurasiatheria</taxon>
        <taxon>Artiodactyla</taxon>
        <taxon>Ruminantia</taxon>
        <taxon>Pecora</taxon>
        <taxon>Cervidae</taxon>
        <taxon>Odocoileinae</taxon>
        <taxon>Rangifer</taxon>
    </lineage>
</organism>
<feature type="non-terminal residue" evidence="1">
    <location>
        <position position="58"/>
    </location>
</feature>
<gene>
    <name evidence="1" type="ORF">MRATA1EN22A_LOCUS21444</name>
</gene>
<accession>A0AC59ZQP3</accession>